<gene>
    <name evidence="16" type="primary">ICAM2</name>
</gene>
<dbReference type="GeneID" id="102745424"/>
<dbReference type="GO" id="GO:0005886">
    <property type="term" value="C:plasma membrane"/>
    <property type="evidence" value="ECO:0007669"/>
    <property type="project" value="TreeGrafter"/>
</dbReference>
<feature type="domain" description="Intercellular adhesion molecule N-terminal" evidence="14">
    <location>
        <begin position="73"/>
        <end position="156"/>
    </location>
</feature>
<comment type="similarity">
    <text evidence="2">Belongs to the immunoglobulin superfamily. ICAM family.</text>
</comment>
<evidence type="ECO:0000256" key="1">
    <source>
        <dbReference type="ARBA" id="ARBA00004479"/>
    </source>
</evidence>
<keyword evidence="15" id="KW-1185">Reference proteome</keyword>
<keyword evidence="5" id="KW-0677">Repeat</keyword>
<dbReference type="RefSeq" id="XP_030876429.1">
    <property type="nucleotide sequence ID" value="XM_031020569.1"/>
</dbReference>
<dbReference type="InterPro" id="IPR013768">
    <property type="entry name" value="ICAM_N"/>
</dbReference>
<keyword evidence="7 13" id="KW-1133">Transmembrane helix</keyword>
<evidence type="ECO:0000256" key="8">
    <source>
        <dbReference type="ARBA" id="ARBA00023136"/>
    </source>
</evidence>
<keyword evidence="8 13" id="KW-0472">Membrane</keyword>
<dbReference type="InterPro" id="IPR047012">
    <property type="entry name" value="ICAM_VCAM"/>
</dbReference>
<dbReference type="AlphaFoldDB" id="A0A7F8Q5E1"/>
<dbReference type="InterPro" id="IPR013783">
    <property type="entry name" value="Ig-like_fold"/>
</dbReference>
<evidence type="ECO:0000313" key="15">
    <source>
        <dbReference type="Proteomes" id="UP000245341"/>
    </source>
</evidence>
<keyword evidence="10" id="KW-0325">Glycoprotein</keyword>
<dbReference type="PANTHER" id="PTHR13771:SF3">
    <property type="entry name" value="INTERCELLULAR ADHESION MOLECULE 2"/>
    <property type="match status" value="1"/>
</dbReference>
<reference evidence="16" key="1">
    <citation type="submission" date="2025-08" db="UniProtKB">
        <authorList>
            <consortium name="RefSeq"/>
        </authorList>
    </citation>
    <scope>IDENTIFICATION</scope>
    <source>
        <tissue evidence="16">Liver</tissue>
    </source>
</reference>
<dbReference type="InterPro" id="IPR036179">
    <property type="entry name" value="Ig-like_dom_sf"/>
</dbReference>
<evidence type="ECO:0000256" key="12">
    <source>
        <dbReference type="SAM" id="MobiDB-lite"/>
    </source>
</evidence>
<evidence type="ECO:0000256" key="5">
    <source>
        <dbReference type="ARBA" id="ARBA00022737"/>
    </source>
</evidence>
<feature type="transmembrane region" description="Helical" evidence="13">
    <location>
        <begin position="347"/>
        <end position="371"/>
    </location>
</feature>
<feature type="compositionally biased region" description="Pro residues" evidence="12">
    <location>
        <begin position="184"/>
        <end position="193"/>
    </location>
</feature>
<keyword evidence="11" id="KW-0393">Immunoglobulin domain</keyword>
<dbReference type="OrthoDB" id="5843397at2759"/>
<dbReference type="FunFam" id="2.60.40.10:FF:000338">
    <property type="entry name" value="intercellular adhesion molecule 5"/>
    <property type="match status" value="1"/>
</dbReference>
<sequence>MVASCFCPTSSPVLSSGDGFRSEGLPSGPWAHVGGPQLFPVSLWMPLEMSPFGCWGLPAALLALFCCPGSGEGFEVHMYPEQLVVEPGGSNLINCSTSCAQPQTGGLETALTKTLRESGAQWKQYLVSNISQDTVIHCYFTCFGNQKLKSLNISVFLLTVSYLLRSSPSPDTPHPTTNSGAPTEGPPCSPVAPSPHGEKGPWQMCDHHPYAPVHGPWRPPHRAGFSQRLGTKDPPKQVLLKLQPAWVAVGRSFTVECHVPAVKPLEGLTLTLLRGQEALCNKTFARGDSGTRGATATHNSTAHREDGHHNFSCHARLDLRSLGGGIVHRVSEPQMLKVYEPRPDNQMVVIISVVSVLLFLFVTSILLCFVLGQHWRQRRMGAYGVQDA</sequence>
<keyword evidence="4" id="KW-0732">Signal</keyword>
<dbReference type="GO" id="GO:0098609">
    <property type="term" value="P:cell-cell adhesion"/>
    <property type="evidence" value="ECO:0007669"/>
    <property type="project" value="InterPro"/>
</dbReference>
<dbReference type="GO" id="GO:0005178">
    <property type="term" value="F:integrin binding"/>
    <property type="evidence" value="ECO:0007669"/>
    <property type="project" value="InterPro"/>
</dbReference>
<dbReference type="SUPFAM" id="SSF48726">
    <property type="entry name" value="Immunoglobulin"/>
    <property type="match status" value="2"/>
</dbReference>
<feature type="region of interest" description="Disordered" evidence="12">
    <location>
        <begin position="168"/>
        <end position="205"/>
    </location>
</feature>
<feature type="compositionally biased region" description="Low complexity" evidence="12">
    <location>
        <begin position="168"/>
        <end position="179"/>
    </location>
</feature>
<dbReference type="Pfam" id="PF03921">
    <property type="entry name" value="ICAM_N"/>
    <property type="match status" value="1"/>
</dbReference>
<evidence type="ECO:0000256" key="13">
    <source>
        <dbReference type="SAM" id="Phobius"/>
    </source>
</evidence>
<dbReference type="PRINTS" id="PR01472">
    <property type="entry name" value="ICAMVCAM1"/>
</dbReference>
<dbReference type="PANTHER" id="PTHR13771">
    <property type="entry name" value="INTERCELLULAR ADHESION MOLECULE"/>
    <property type="match status" value="1"/>
</dbReference>
<dbReference type="Proteomes" id="UP000245341">
    <property type="component" value="Unplaced"/>
</dbReference>
<keyword evidence="9" id="KW-1015">Disulfide bond</keyword>
<accession>A0A7F8Q5E1</accession>
<protein>
    <submittedName>
        <fullName evidence="16">Intercellular adhesion molecule 2 isoform X1</fullName>
    </submittedName>
</protein>
<keyword evidence="3 13" id="KW-0812">Transmembrane</keyword>
<keyword evidence="6" id="KW-0130">Cell adhesion</keyword>
<evidence type="ECO:0000256" key="3">
    <source>
        <dbReference type="ARBA" id="ARBA00022692"/>
    </source>
</evidence>
<dbReference type="CTD" id="3384"/>
<evidence type="ECO:0000256" key="9">
    <source>
        <dbReference type="ARBA" id="ARBA00023157"/>
    </source>
</evidence>
<comment type="subcellular location">
    <subcellularLocation>
        <location evidence="1">Membrane</location>
        <topology evidence="1">Single-pass type I membrane protein</topology>
    </subcellularLocation>
</comment>
<evidence type="ECO:0000259" key="14">
    <source>
        <dbReference type="Pfam" id="PF03921"/>
    </source>
</evidence>
<dbReference type="Gene3D" id="2.60.40.10">
    <property type="entry name" value="Immunoglobulins"/>
    <property type="match status" value="2"/>
</dbReference>
<proteinExistence type="inferred from homology"/>
<name>A0A7F8Q5E1_LEPWE</name>
<dbReference type="InterPro" id="IPR003987">
    <property type="entry name" value="ICAM_VCAM_N"/>
</dbReference>
<evidence type="ECO:0000256" key="2">
    <source>
        <dbReference type="ARBA" id="ARBA00005925"/>
    </source>
</evidence>
<evidence type="ECO:0000256" key="10">
    <source>
        <dbReference type="ARBA" id="ARBA00023180"/>
    </source>
</evidence>
<evidence type="ECO:0000256" key="7">
    <source>
        <dbReference type="ARBA" id="ARBA00022989"/>
    </source>
</evidence>
<organism evidence="15 16">
    <name type="scientific">Leptonychotes weddellii</name>
    <name type="common">Weddell seal</name>
    <name type="synonym">Otaria weddellii</name>
    <dbReference type="NCBI Taxonomy" id="9713"/>
    <lineage>
        <taxon>Eukaryota</taxon>
        <taxon>Metazoa</taxon>
        <taxon>Chordata</taxon>
        <taxon>Craniata</taxon>
        <taxon>Vertebrata</taxon>
        <taxon>Euteleostomi</taxon>
        <taxon>Mammalia</taxon>
        <taxon>Eutheria</taxon>
        <taxon>Laurasiatheria</taxon>
        <taxon>Carnivora</taxon>
        <taxon>Caniformia</taxon>
        <taxon>Pinnipedia</taxon>
        <taxon>Phocidae</taxon>
        <taxon>Monachinae</taxon>
        <taxon>Lobodontini</taxon>
        <taxon>Leptonychotes</taxon>
    </lineage>
</organism>
<evidence type="ECO:0000313" key="16">
    <source>
        <dbReference type="RefSeq" id="XP_030876429.1"/>
    </source>
</evidence>
<evidence type="ECO:0000256" key="4">
    <source>
        <dbReference type="ARBA" id="ARBA00022729"/>
    </source>
</evidence>
<evidence type="ECO:0000256" key="6">
    <source>
        <dbReference type="ARBA" id="ARBA00022889"/>
    </source>
</evidence>
<dbReference type="FunFam" id="2.60.40.10:FF:000194">
    <property type="entry name" value="Intercellular adhesion molecule 1"/>
    <property type="match status" value="1"/>
</dbReference>
<evidence type="ECO:0000256" key="11">
    <source>
        <dbReference type="ARBA" id="ARBA00023319"/>
    </source>
</evidence>